<dbReference type="InterPro" id="IPR005158">
    <property type="entry name" value="BTAD"/>
</dbReference>
<keyword evidence="2" id="KW-0238">DNA-binding</keyword>
<keyword evidence="3" id="KW-1185">Reference proteome</keyword>
<dbReference type="Pfam" id="PF03704">
    <property type="entry name" value="BTAD"/>
    <property type="match status" value="1"/>
</dbReference>
<dbReference type="SMART" id="SM01043">
    <property type="entry name" value="BTAD"/>
    <property type="match status" value="1"/>
</dbReference>
<dbReference type="GO" id="GO:0003677">
    <property type="term" value="F:DNA binding"/>
    <property type="evidence" value="ECO:0007669"/>
    <property type="project" value="UniProtKB-KW"/>
</dbReference>
<protein>
    <submittedName>
        <fullName evidence="2">DNA-binding SARP family transcriptional activator/tetratricopeptide (TPR) repeat protein</fullName>
    </submittedName>
</protein>
<sequence>MLRVRLLGEQAILDEATGSVVTRSPRTLALVAFLVVHAGVPQPRQRIAELFWPDSTEAQALTNLRRELHHLRHAVGDECLVVTAKDLCWRDCAGVRVDVREFDTACRAALDGDAAAVLARAPVAVSAYRGEFLPATNEEWVIQPRAELESRCVRLCDRLCQARRASGDLTGAADVARTRIRLRPLEEQGYRTLMELQAAMGDRAGAVSTYHQCASTVERELGVAPDEATRRALQRLLAGRPEGARPATTGLVGRTRELAALVRRWQAAAGGRPGLVLVRGGAGVGKSRLVAEVADTARTQGAIVAIAQCFGTPGRLPLAPVAEWLRTPVVQAATATLDPVWRTEVDRLVPSGRARSEPGTGPRAMVDAWQRHRFFEGLARALTGTGRPMLLVLDNLQWCDQETLAFLTFCLGLAPRAPVLIAATLRTDDLGERPDIGDWTTRMRAAGLLAELTLSPLDEADSARLAGLISGRPPAPADRRLLHATTGGFPLYVVEAVRGGALPGSGLTDVLRNRLEQTSPAARAVAGLAAAVGRDFTLALLTEASDLPPDTVVRAVDELWRRRLVRATGDGYDFSHDLLRDTAYALVSPPHRWLLHSRIAQALELLHAGDTGPVSGLLAEQYARGGRPDRAIAFYRRAAEFASSTFAHAEAIRLHEEALELVRAQPDGAGESSDSSARQELAILETMAAPLNARHGYASPQLQQALERTIELAERLRRHDTMLTALVGLWGSRFVQGRTIDAGRVAAEVLDLAGEDSELRCSAHFAFAGSATSLGRHSEAVRHFDLAVRLSRGAPSLTVGTRPDVHALAWAAHPHWLLGHTAEAVASCREALVRARAAGHPYSLAVALAYAGITHQMCGDTGRLGDTVRELAELCDRYGFAYYREWGLVLGGWRTGDHATARQGVENLRAAGSFARMPYWLALLADTSAPEAARATLDAAIVAGQARDDVWWLPEVMRKRAALDDPGGAVPRLRSAIRLARAQGSVALLRRCAHDLGVRAGTP</sequence>
<organism evidence="2 3">
    <name type="scientific">Amycolatopsis viridis</name>
    <dbReference type="NCBI Taxonomy" id="185678"/>
    <lineage>
        <taxon>Bacteria</taxon>
        <taxon>Bacillati</taxon>
        <taxon>Actinomycetota</taxon>
        <taxon>Actinomycetes</taxon>
        <taxon>Pseudonocardiales</taxon>
        <taxon>Pseudonocardiaceae</taxon>
        <taxon>Amycolatopsis</taxon>
    </lineage>
</organism>
<dbReference type="InterPro" id="IPR027417">
    <property type="entry name" value="P-loop_NTPase"/>
</dbReference>
<evidence type="ECO:0000313" key="2">
    <source>
        <dbReference type="EMBL" id="NIH79161.1"/>
    </source>
</evidence>
<dbReference type="SUPFAM" id="SSF46894">
    <property type="entry name" value="C-terminal effector domain of the bipartite response regulators"/>
    <property type="match status" value="1"/>
</dbReference>
<feature type="domain" description="Bacterial transcriptional activator" evidence="1">
    <location>
        <begin position="97"/>
        <end position="237"/>
    </location>
</feature>
<dbReference type="InterPro" id="IPR041664">
    <property type="entry name" value="AAA_16"/>
</dbReference>
<dbReference type="Gene3D" id="1.25.40.10">
    <property type="entry name" value="Tetratricopeptide repeat domain"/>
    <property type="match status" value="2"/>
</dbReference>
<dbReference type="InterPro" id="IPR011990">
    <property type="entry name" value="TPR-like_helical_dom_sf"/>
</dbReference>
<dbReference type="SUPFAM" id="SSF52540">
    <property type="entry name" value="P-loop containing nucleoside triphosphate hydrolases"/>
    <property type="match status" value="1"/>
</dbReference>
<dbReference type="PANTHER" id="PTHR35807">
    <property type="entry name" value="TRANSCRIPTIONAL REGULATOR REDD-RELATED"/>
    <property type="match status" value="1"/>
</dbReference>
<dbReference type="SUPFAM" id="SSF48452">
    <property type="entry name" value="TPR-like"/>
    <property type="match status" value="2"/>
</dbReference>
<dbReference type="EMBL" id="JAANOU010000001">
    <property type="protein sequence ID" value="NIH79161.1"/>
    <property type="molecule type" value="Genomic_DNA"/>
</dbReference>
<dbReference type="Gene3D" id="1.10.10.10">
    <property type="entry name" value="Winged helix-like DNA-binding domain superfamily/Winged helix DNA-binding domain"/>
    <property type="match status" value="1"/>
</dbReference>
<dbReference type="InterPro" id="IPR036388">
    <property type="entry name" value="WH-like_DNA-bd_sf"/>
</dbReference>
<evidence type="ECO:0000313" key="3">
    <source>
        <dbReference type="Proteomes" id="UP000754495"/>
    </source>
</evidence>
<dbReference type="Proteomes" id="UP000754495">
    <property type="component" value="Unassembled WGS sequence"/>
</dbReference>
<reference evidence="2 3" key="1">
    <citation type="submission" date="2020-03" db="EMBL/GenBank/DDBJ databases">
        <title>Sequencing the genomes of 1000 actinobacteria strains.</title>
        <authorList>
            <person name="Klenk H.-P."/>
        </authorList>
    </citation>
    <scope>NUCLEOTIDE SEQUENCE [LARGE SCALE GENOMIC DNA]</scope>
    <source>
        <strain evidence="2 3">DSM 45668</strain>
    </source>
</reference>
<dbReference type="Pfam" id="PF13191">
    <property type="entry name" value="AAA_16"/>
    <property type="match status" value="1"/>
</dbReference>
<proteinExistence type="predicted"/>
<gene>
    <name evidence="2" type="ORF">FHX46_001691</name>
</gene>
<comment type="caution">
    <text evidence="2">The sequence shown here is derived from an EMBL/GenBank/DDBJ whole genome shotgun (WGS) entry which is preliminary data.</text>
</comment>
<dbReference type="RefSeq" id="WP_167112176.1">
    <property type="nucleotide sequence ID" value="NZ_JAANOU010000001.1"/>
</dbReference>
<dbReference type="InterPro" id="IPR051677">
    <property type="entry name" value="AfsR-DnrI-RedD_regulator"/>
</dbReference>
<accession>A0ABX0SUZ4</accession>
<name>A0ABX0SUZ4_9PSEU</name>
<dbReference type="InterPro" id="IPR016032">
    <property type="entry name" value="Sig_transdc_resp-reg_C-effctor"/>
</dbReference>
<evidence type="ECO:0000259" key="1">
    <source>
        <dbReference type="SMART" id="SM01043"/>
    </source>
</evidence>